<dbReference type="Proteomes" id="UP000054217">
    <property type="component" value="Unassembled WGS sequence"/>
</dbReference>
<protein>
    <submittedName>
        <fullName evidence="1">Uncharacterized protein</fullName>
    </submittedName>
</protein>
<dbReference type="EMBL" id="KN832004">
    <property type="protein sequence ID" value="KIN99566.1"/>
    <property type="molecule type" value="Genomic_DNA"/>
</dbReference>
<organism evidence="1 2">
    <name type="scientific">Pisolithus tinctorius Marx 270</name>
    <dbReference type="NCBI Taxonomy" id="870435"/>
    <lineage>
        <taxon>Eukaryota</taxon>
        <taxon>Fungi</taxon>
        <taxon>Dikarya</taxon>
        <taxon>Basidiomycota</taxon>
        <taxon>Agaricomycotina</taxon>
        <taxon>Agaricomycetes</taxon>
        <taxon>Agaricomycetidae</taxon>
        <taxon>Boletales</taxon>
        <taxon>Sclerodermatineae</taxon>
        <taxon>Pisolithaceae</taxon>
        <taxon>Pisolithus</taxon>
    </lineage>
</organism>
<reference evidence="1 2" key="1">
    <citation type="submission" date="2014-04" db="EMBL/GenBank/DDBJ databases">
        <authorList>
            <consortium name="DOE Joint Genome Institute"/>
            <person name="Kuo A."/>
            <person name="Kohler A."/>
            <person name="Costa M.D."/>
            <person name="Nagy L.G."/>
            <person name="Floudas D."/>
            <person name="Copeland A."/>
            <person name="Barry K.W."/>
            <person name="Cichocki N."/>
            <person name="Veneault-Fourrey C."/>
            <person name="LaButti K."/>
            <person name="Lindquist E.A."/>
            <person name="Lipzen A."/>
            <person name="Lundell T."/>
            <person name="Morin E."/>
            <person name="Murat C."/>
            <person name="Sun H."/>
            <person name="Tunlid A."/>
            <person name="Henrissat B."/>
            <person name="Grigoriev I.V."/>
            <person name="Hibbett D.S."/>
            <person name="Martin F."/>
            <person name="Nordberg H.P."/>
            <person name="Cantor M.N."/>
            <person name="Hua S.X."/>
        </authorList>
    </citation>
    <scope>NUCLEOTIDE SEQUENCE [LARGE SCALE GENOMIC DNA]</scope>
    <source>
        <strain evidence="1 2">Marx 270</strain>
    </source>
</reference>
<evidence type="ECO:0000313" key="2">
    <source>
        <dbReference type="Proteomes" id="UP000054217"/>
    </source>
</evidence>
<reference evidence="2" key="2">
    <citation type="submission" date="2015-01" db="EMBL/GenBank/DDBJ databases">
        <title>Evolutionary Origins and Diversification of the Mycorrhizal Mutualists.</title>
        <authorList>
            <consortium name="DOE Joint Genome Institute"/>
            <consortium name="Mycorrhizal Genomics Consortium"/>
            <person name="Kohler A."/>
            <person name="Kuo A."/>
            <person name="Nagy L.G."/>
            <person name="Floudas D."/>
            <person name="Copeland A."/>
            <person name="Barry K.W."/>
            <person name="Cichocki N."/>
            <person name="Veneault-Fourrey C."/>
            <person name="LaButti K."/>
            <person name="Lindquist E.A."/>
            <person name="Lipzen A."/>
            <person name="Lundell T."/>
            <person name="Morin E."/>
            <person name="Murat C."/>
            <person name="Riley R."/>
            <person name="Ohm R."/>
            <person name="Sun H."/>
            <person name="Tunlid A."/>
            <person name="Henrissat B."/>
            <person name="Grigoriev I.V."/>
            <person name="Hibbett D.S."/>
            <person name="Martin F."/>
        </authorList>
    </citation>
    <scope>NUCLEOTIDE SEQUENCE [LARGE SCALE GENOMIC DNA]</scope>
    <source>
        <strain evidence="2">Marx 270</strain>
    </source>
</reference>
<gene>
    <name evidence="1" type="ORF">M404DRAFT_30423</name>
</gene>
<name>A0A0C3JPZ1_PISTI</name>
<proteinExistence type="predicted"/>
<accession>A0A0C3JPZ1</accession>
<sequence>MQRKAIHFTAAQYTREVHAFTSRHRWSVSTRVLPLTKCFHWKEELGFPQRTMLLLLDHVVAAFLNGGREQS</sequence>
<dbReference type="AlphaFoldDB" id="A0A0C3JPZ1"/>
<evidence type="ECO:0000313" key="1">
    <source>
        <dbReference type="EMBL" id="KIN99566.1"/>
    </source>
</evidence>
<dbReference type="InParanoid" id="A0A0C3JPZ1"/>
<dbReference type="HOGENOM" id="CLU_2741085_0_0_1"/>
<keyword evidence="2" id="KW-1185">Reference proteome</keyword>